<evidence type="ECO:0000313" key="4">
    <source>
        <dbReference type="Proteomes" id="UP000811619"/>
    </source>
</evidence>
<feature type="region of interest" description="Disordered" evidence="1">
    <location>
        <begin position="382"/>
        <end position="495"/>
    </location>
</feature>
<sequence length="529" mass="55955">MGLKELISPPLEAGPSVLDGHHLPAHLTPALEYASSRLARKSIHLTLVVVRRDYHVPTTPMSSPLSSTSCSFHSASSASSSSSLSPSSLSKFSFAAGSVAALKQLVRSGSCRQGAVDPWARSTVPHDRWPATTATATLGIDAPPGLELRWPLSPTMTTPLSSPPPMTPCTPSSMATTTTTTDHAGPPTPGAATGLLLLHAPDLSPRNQRMQRAVLAKTALKYNESLLGPAVSPAAYGLGGQLFTNSVIQHDVLFSSDGLTILSLDRLYSLKAALASYSRTKAPPRLEDAVDELRRYVLATHGAKVTRSDLCRAYDWLNVGPGAIADLDAMYRRAYGGPDQVGAIAGLDHDHPGAHASPALPSHRDQPPELAPEQIGLAVTTLPEPSSRPASPSRASSLASRTGSSSSARPLVLRSKWGYEEDEEDDDQGDRAHPTPTPPAQDLDEDPKPQRKDSSPPAPVTSFVPCQSTSIDGRLLGAGPDPDATAMQDHGPLTPNGYEDISPITRGEWGFLMVDESFRSGRTVNVETC</sequence>
<feature type="compositionally biased region" description="Low complexity" evidence="1">
    <location>
        <begin position="169"/>
        <end position="185"/>
    </location>
</feature>
<keyword evidence="4" id="KW-1185">Reference proteome</keyword>
<dbReference type="EMBL" id="SRPY01001112">
    <property type="protein sequence ID" value="KAG5914468.1"/>
    <property type="molecule type" value="Genomic_DNA"/>
</dbReference>
<proteinExistence type="predicted"/>
<organism evidence="3 4">
    <name type="scientific">Claviceps africana</name>
    <dbReference type="NCBI Taxonomy" id="83212"/>
    <lineage>
        <taxon>Eukaryota</taxon>
        <taxon>Fungi</taxon>
        <taxon>Dikarya</taxon>
        <taxon>Ascomycota</taxon>
        <taxon>Pezizomycotina</taxon>
        <taxon>Sordariomycetes</taxon>
        <taxon>Hypocreomycetidae</taxon>
        <taxon>Hypocreales</taxon>
        <taxon>Clavicipitaceae</taxon>
        <taxon>Claviceps</taxon>
    </lineage>
</organism>
<dbReference type="Proteomes" id="UP000811619">
    <property type="component" value="Unassembled WGS sequence"/>
</dbReference>
<name>A0A8K0NFK6_9HYPO</name>
<feature type="region of interest" description="Disordered" evidence="1">
    <location>
        <begin position="342"/>
        <end position="369"/>
    </location>
</feature>
<accession>A0A8K0NFK6</accession>
<dbReference type="OrthoDB" id="5350192at2759"/>
<dbReference type="Pfam" id="PF24483">
    <property type="entry name" value="DUF7582"/>
    <property type="match status" value="1"/>
</dbReference>
<dbReference type="AlphaFoldDB" id="A0A8K0NFK6"/>
<reference evidence="3" key="1">
    <citation type="journal article" date="2020" name="bioRxiv">
        <title>Whole genome comparisons of ergot fungi reveals the divergence and evolution of species within the genus Claviceps are the result of varying mechanisms driving genome evolution and host range expansion.</title>
        <authorList>
            <person name="Wyka S.A."/>
            <person name="Mondo S.J."/>
            <person name="Liu M."/>
            <person name="Dettman J."/>
            <person name="Nalam V."/>
            <person name="Broders K.D."/>
        </authorList>
    </citation>
    <scope>NUCLEOTIDE SEQUENCE</scope>
    <source>
        <strain evidence="3">CCC 489</strain>
    </source>
</reference>
<comment type="caution">
    <text evidence="3">The sequence shown here is derived from an EMBL/GenBank/DDBJ whole genome shotgun (WGS) entry which is preliminary data.</text>
</comment>
<evidence type="ECO:0000259" key="2">
    <source>
        <dbReference type="Pfam" id="PF24483"/>
    </source>
</evidence>
<evidence type="ECO:0000313" key="3">
    <source>
        <dbReference type="EMBL" id="KAG5914468.1"/>
    </source>
</evidence>
<evidence type="ECO:0000256" key="1">
    <source>
        <dbReference type="SAM" id="MobiDB-lite"/>
    </source>
</evidence>
<feature type="region of interest" description="Disordered" evidence="1">
    <location>
        <begin position="157"/>
        <end position="185"/>
    </location>
</feature>
<feature type="domain" description="DUF7582" evidence="2">
    <location>
        <begin position="240"/>
        <end position="336"/>
    </location>
</feature>
<gene>
    <name evidence="3" type="ORF">E4U42_000477</name>
</gene>
<protein>
    <recommendedName>
        <fullName evidence="2">DUF7582 domain-containing protein</fullName>
    </recommendedName>
</protein>
<dbReference type="InterPro" id="IPR056004">
    <property type="entry name" value="DUF7582"/>
</dbReference>
<feature type="compositionally biased region" description="Low complexity" evidence="1">
    <location>
        <begin position="385"/>
        <end position="409"/>
    </location>
</feature>